<feature type="transmembrane region" description="Helical" evidence="17">
    <location>
        <begin position="198"/>
        <end position="217"/>
    </location>
</feature>
<dbReference type="PANTHER" id="PTHR30474:SF2">
    <property type="entry name" value="PEPTIDOGLYCAN GLYCOSYLTRANSFERASE FTSW-RELATED"/>
    <property type="match status" value="1"/>
</dbReference>
<evidence type="ECO:0000313" key="19">
    <source>
        <dbReference type="Proteomes" id="UP000016424"/>
    </source>
</evidence>
<evidence type="ECO:0000256" key="10">
    <source>
        <dbReference type="ARBA" id="ARBA00033270"/>
    </source>
</evidence>
<evidence type="ECO:0000313" key="18">
    <source>
        <dbReference type="EMBL" id="GAD14579.1"/>
    </source>
</evidence>
<evidence type="ECO:0000256" key="13">
    <source>
        <dbReference type="ARBA" id="ARBA00041418"/>
    </source>
</evidence>
<evidence type="ECO:0000256" key="14">
    <source>
        <dbReference type="ARBA" id="ARBA00044770"/>
    </source>
</evidence>
<comment type="function">
    <text evidence="16">Peptidoglycan polymerase that is essential for cell division.</text>
</comment>
<feature type="transmembrane region" description="Helical" evidence="17">
    <location>
        <begin position="55"/>
        <end position="73"/>
    </location>
</feature>
<name>U2Y5D8_GEOKU</name>
<feature type="transmembrane region" description="Helical" evidence="17">
    <location>
        <begin position="85"/>
        <end position="104"/>
    </location>
</feature>
<keyword evidence="8 17" id="KW-0472">Membrane</keyword>
<dbReference type="GO" id="GO:0008360">
    <property type="term" value="P:regulation of cell shape"/>
    <property type="evidence" value="ECO:0007669"/>
    <property type="project" value="UniProtKB-KW"/>
</dbReference>
<keyword evidence="4 17" id="KW-0812">Transmembrane</keyword>
<evidence type="ECO:0000256" key="16">
    <source>
        <dbReference type="ARBA" id="ARBA00049966"/>
    </source>
</evidence>
<protein>
    <recommendedName>
        <fullName evidence="12">Probable peptidoglycan glycosyltransferase FtsW</fullName>
        <ecNumber evidence="14">2.4.99.28</ecNumber>
    </recommendedName>
    <alternativeName>
        <fullName evidence="13">Cell division protein FtsW</fullName>
    </alternativeName>
    <alternativeName>
        <fullName evidence="10">Cell wall polymerase</fullName>
    </alternativeName>
    <alternativeName>
        <fullName evidence="9">Peptidoglycan polymerase</fullName>
    </alternativeName>
</protein>
<evidence type="ECO:0000256" key="9">
    <source>
        <dbReference type="ARBA" id="ARBA00032370"/>
    </source>
</evidence>
<gene>
    <name evidence="18" type="ORF">GBL_2796</name>
</gene>
<dbReference type="GO" id="GO:0015648">
    <property type="term" value="F:lipid-linked peptidoglycan transporter activity"/>
    <property type="evidence" value="ECO:0007669"/>
    <property type="project" value="TreeGrafter"/>
</dbReference>
<dbReference type="GO" id="GO:0008955">
    <property type="term" value="F:peptidoglycan glycosyltransferase activity"/>
    <property type="evidence" value="ECO:0007669"/>
    <property type="project" value="UniProtKB-EC"/>
</dbReference>
<dbReference type="GO" id="GO:0009252">
    <property type="term" value="P:peptidoglycan biosynthetic process"/>
    <property type="evidence" value="ECO:0007669"/>
    <property type="project" value="UniProtKB-KW"/>
</dbReference>
<evidence type="ECO:0000256" key="7">
    <source>
        <dbReference type="ARBA" id="ARBA00022989"/>
    </source>
</evidence>
<feature type="transmembrane region" description="Helical" evidence="17">
    <location>
        <begin position="12"/>
        <end position="35"/>
    </location>
</feature>
<dbReference type="EC" id="2.4.99.28" evidence="14"/>
<evidence type="ECO:0000256" key="12">
    <source>
        <dbReference type="ARBA" id="ARBA00041185"/>
    </source>
</evidence>
<accession>U2Y5D8</accession>
<dbReference type="Pfam" id="PF01098">
    <property type="entry name" value="FTSW_RODA_SPOVE"/>
    <property type="match status" value="1"/>
</dbReference>
<evidence type="ECO:0000256" key="11">
    <source>
        <dbReference type="ARBA" id="ARBA00038053"/>
    </source>
</evidence>
<comment type="subcellular location">
    <subcellularLocation>
        <location evidence="1">Membrane</location>
        <topology evidence="1">Multi-pass membrane protein</topology>
    </subcellularLocation>
</comment>
<keyword evidence="3" id="KW-0808">Transferase</keyword>
<evidence type="ECO:0000256" key="8">
    <source>
        <dbReference type="ARBA" id="ARBA00023136"/>
    </source>
</evidence>
<dbReference type="InterPro" id="IPR001182">
    <property type="entry name" value="FtsW/RodA"/>
</dbReference>
<keyword evidence="5" id="KW-0133">Cell shape</keyword>
<evidence type="ECO:0000256" key="6">
    <source>
        <dbReference type="ARBA" id="ARBA00022984"/>
    </source>
</evidence>
<evidence type="ECO:0000256" key="15">
    <source>
        <dbReference type="ARBA" id="ARBA00049902"/>
    </source>
</evidence>
<dbReference type="Proteomes" id="UP000016424">
    <property type="component" value="Unassembled WGS sequence"/>
</dbReference>
<comment type="catalytic activity">
    <reaction evidence="15">
        <text>[GlcNAc-(1-&gt;4)-Mur2Ac(oyl-L-Ala-gamma-D-Glu-L-Lys-D-Ala-D-Ala)](n)-di-trans,octa-cis-undecaprenyl diphosphate + beta-D-GlcNAc-(1-&gt;4)-Mur2Ac(oyl-L-Ala-gamma-D-Glu-L-Lys-D-Ala-D-Ala)-di-trans,octa-cis-undecaprenyl diphosphate = [GlcNAc-(1-&gt;4)-Mur2Ac(oyl-L-Ala-gamma-D-Glu-L-Lys-D-Ala-D-Ala)](n+1)-di-trans,octa-cis-undecaprenyl diphosphate + di-trans,octa-cis-undecaprenyl diphosphate + H(+)</text>
        <dbReference type="Rhea" id="RHEA:23708"/>
        <dbReference type="Rhea" id="RHEA-COMP:9602"/>
        <dbReference type="Rhea" id="RHEA-COMP:9603"/>
        <dbReference type="ChEBI" id="CHEBI:15378"/>
        <dbReference type="ChEBI" id="CHEBI:58405"/>
        <dbReference type="ChEBI" id="CHEBI:60033"/>
        <dbReference type="ChEBI" id="CHEBI:78435"/>
        <dbReference type="EC" id="2.4.99.28"/>
    </reaction>
</comment>
<dbReference type="GO" id="GO:0005886">
    <property type="term" value="C:plasma membrane"/>
    <property type="evidence" value="ECO:0007669"/>
    <property type="project" value="TreeGrafter"/>
</dbReference>
<evidence type="ECO:0000256" key="3">
    <source>
        <dbReference type="ARBA" id="ARBA00022679"/>
    </source>
</evidence>
<keyword evidence="6" id="KW-0573">Peptidoglycan synthesis</keyword>
<feature type="transmembrane region" description="Helical" evidence="17">
    <location>
        <begin position="172"/>
        <end position="193"/>
    </location>
</feature>
<dbReference type="AlphaFoldDB" id="U2Y5D8"/>
<comment type="similarity">
    <text evidence="11">Belongs to the SEDS family. FtsW subfamily.</text>
</comment>
<keyword evidence="7 17" id="KW-1133">Transmembrane helix</keyword>
<reference evidence="19" key="1">
    <citation type="journal article" date="2013" name="Genome">
        <title>Draft Genome Sequence of Geobacillus kaustophilus GBlys, a Lysogenic Strain with Bacteriophage phiOH2.</title>
        <authorList>
            <person name="Doi K."/>
            <person name="Mori K."/>
            <person name="Martono H."/>
            <person name="Nagayoshi Y."/>
            <person name="Fujino Y."/>
            <person name="Tashiro K."/>
            <person name="Kuhara S."/>
            <person name="Ohshima T."/>
        </authorList>
    </citation>
    <scope>NUCLEOTIDE SEQUENCE [LARGE SCALE GENOMIC DNA]</scope>
    <source>
        <strain evidence="19">GBlys</strain>
    </source>
</reference>
<evidence type="ECO:0000256" key="4">
    <source>
        <dbReference type="ARBA" id="ARBA00022692"/>
    </source>
</evidence>
<sequence length="222" mass="25069">MERQLWKKVLKCYDYPLITAVIMLSLFGLIMVYSSSMVTAVIRFEVPSDYFYERQKLWLIAGFIAFAITMAIPYKVWRAERWVKLVFFASPLMLIAVAFLGHTANNATSWFRVGALSIQPAELAKLGLILYLAAAFANKRKRLAEPAKSNLFPIYYTLVICFLIAIQPDFGTAAIVFAIAMCIIVSSGLRLVLLLKQLLFFTLIGTVLSPFWLPVAGKKFFS</sequence>
<proteinExistence type="inferred from homology"/>
<feature type="transmembrane region" description="Helical" evidence="17">
    <location>
        <begin position="116"/>
        <end position="137"/>
    </location>
</feature>
<evidence type="ECO:0000256" key="17">
    <source>
        <dbReference type="SAM" id="Phobius"/>
    </source>
</evidence>
<dbReference type="GO" id="GO:0051301">
    <property type="term" value="P:cell division"/>
    <property type="evidence" value="ECO:0007669"/>
    <property type="project" value="InterPro"/>
</dbReference>
<feature type="transmembrane region" description="Helical" evidence="17">
    <location>
        <begin position="149"/>
        <end position="166"/>
    </location>
</feature>
<dbReference type="GO" id="GO:0032153">
    <property type="term" value="C:cell division site"/>
    <property type="evidence" value="ECO:0007669"/>
    <property type="project" value="TreeGrafter"/>
</dbReference>
<evidence type="ECO:0000256" key="5">
    <source>
        <dbReference type="ARBA" id="ARBA00022960"/>
    </source>
</evidence>
<dbReference type="PANTHER" id="PTHR30474">
    <property type="entry name" value="CELL CYCLE PROTEIN"/>
    <property type="match status" value="1"/>
</dbReference>
<organism evidence="18 19">
    <name type="scientific">Geobacillus kaustophilus GBlys</name>
    <dbReference type="NCBI Taxonomy" id="1337888"/>
    <lineage>
        <taxon>Bacteria</taxon>
        <taxon>Bacillati</taxon>
        <taxon>Bacillota</taxon>
        <taxon>Bacilli</taxon>
        <taxon>Bacillales</taxon>
        <taxon>Anoxybacillaceae</taxon>
        <taxon>Geobacillus</taxon>
        <taxon>Geobacillus thermoleovorans group</taxon>
    </lineage>
</organism>
<evidence type="ECO:0000256" key="2">
    <source>
        <dbReference type="ARBA" id="ARBA00022676"/>
    </source>
</evidence>
<dbReference type="EMBL" id="BASG01000033">
    <property type="protein sequence ID" value="GAD14579.1"/>
    <property type="molecule type" value="Genomic_DNA"/>
</dbReference>
<evidence type="ECO:0000256" key="1">
    <source>
        <dbReference type="ARBA" id="ARBA00004141"/>
    </source>
</evidence>
<keyword evidence="2" id="KW-0328">Glycosyltransferase</keyword>
<comment type="caution">
    <text evidence="18">The sequence shown here is derived from an EMBL/GenBank/DDBJ whole genome shotgun (WGS) entry which is preliminary data.</text>
</comment>